<protein>
    <submittedName>
        <fullName evidence="1">Uncharacterized protein</fullName>
    </submittedName>
</protein>
<dbReference type="Proteomes" id="UP000183924">
    <property type="component" value="Unassembled WGS sequence"/>
</dbReference>
<evidence type="ECO:0000313" key="1">
    <source>
        <dbReference type="EMBL" id="OIZ96460.1"/>
    </source>
</evidence>
<dbReference type="RefSeq" id="WP_071661816.1">
    <property type="nucleotide sequence ID" value="NZ_LUKY01000022.1"/>
</dbReference>
<dbReference type="AlphaFoldDB" id="A0A1J8P9K7"/>
<accession>A0A1J8P9K7</accession>
<evidence type="ECO:0000313" key="2">
    <source>
        <dbReference type="Proteomes" id="UP000183924"/>
    </source>
</evidence>
<dbReference type="EMBL" id="LUKY01000022">
    <property type="protein sequence ID" value="OIZ96460.1"/>
    <property type="molecule type" value="Genomic_DNA"/>
</dbReference>
<reference evidence="1 2" key="1">
    <citation type="submission" date="2016-03" db="EMBL/GenBank/DDBJ databases">
        <title>Comparative genomics of Rickettsiella.</title>
        <authorList>
            <person name="Chandler C."/>
            <person name="Wang Y."/>
        </authorList>
    </citation>
    <scope>NUCLEOTIDE SEQUENCE [LARGE SCALE GENOMIC DNA]</scope>
    <source>
        <strain evidence="1 2">RCFS May 2013</strain>
    </source>
</reference>
<organism evidence="1 2">
    <name type="scientific">Candidatus Rickettsiella isopodorum</name>
    <dbReference type="NCBI Taxonomy" id="1225476"/>
    <lineage>
        <taxon>Bacteria</taxon>
        <taxon>Pseudomonadati</taxon>
        <taxon>Pseudomonadota</taxon>
        <taxon>Gammaproteobacteria</taxon>
        <taxon>Legionellales</taxon>
        <taxon>Coxiellaceae</taxon>
        <taxon>Rickettsiella</taxon>
    </lineage>
</organism>
<gene>
    <name evidence="1" type="ORF">A1D18_00205</name>
</gene>
<keyword evidence="2" id="KW-1185">Reference proteome</keyword>
<name>A0A1J8P9K7_9COXI</name>
<comment type="caution">
    <text evidence="1">The sequence shown here is derived from an EMBL/GenBank/DDBJ whole genome shotgun (WGS) entry which is preliminary data.</text>
</comment>
<proteinExistence type="predicted"/>
<sequence>MAIIITGMLSNTLSILTIALSLVQAITGTEEAALAINNAINSIIEAIGILNSLPPIIIP</sequence>